<gene>
    <name evidence="1" type="ORF">HNQ66_001271</name>
</gene>
<dbReference type="RefSeq" id="WP_184141976.1">
    <property type="nucleotide sequence ID" value="NZ_JACHIK010000003.1"/>
</dbReference>
<dbReference type="Gene3D" id="3.30.420.240">
    <property type="match status" value="1"/>
</dbReference>
<organism evidence="1 2">
    <name type="scientific">Shinella fusca</name>
    <dbReference type="NCBI Taxonomy" id="544480"/>
    <lineage>
        <taxon>Bacteria</taxon>
        <taxon>Pseudomonadati</taxon>
        <taxon>Pseudomonadota</taxon>
        <taxon>Alphaproteobacteria</taxon>
        <taxon>Hyphomicrobiales</taxon>
        <taxon>Rhizobiaceae</taxon>
        <taxon>Shinella</taxon>
    </lineage>
</organism>
<keyword evidence="2" id="KW-1185">Reference proteome</keyword>
<evidence type="ECO:0008006" key="3">
    <source>
        <dbReference type="Google" id="ProtNLM"/>
    </source>
</evidence>
<comment type="caution">
    <text evidence="1">The sequence shown here is derived from an EMBL/GenBank/DDBJ whole genome shotgun (WGS) entry which is preliminary data.</text>
</comment>
<dbReference type="EMBL" id="JACHIK010000003">
    <property type="protein sequence ID" value="MBB5041888.1"/>
    <property type="molecule type" value="Genomic_DNA"/>
</dbReference>
<dbReference type="Gene3D" id="3.40.50.300">
    <property type="entry name" value="P-loop containing nucleotide triphosphate hydrolases"/>
    <property type="match status" value="1"/>
</dbReference>
<accession>A0A7W7YT34</accession>
<evidence type="ECO:0000313" key="1">
    <source>
        <dbReference type="EMBL" id="MBB5041888.1"/>
    </source>
</evidence>
<evidence type="ECO:0000313" key="2">
    <source>
        <dbReference type="Proteomes" id="UP000535406"/>
    </source>
</evidence>
<sequence length="466" mass="51799">MNILQACKEPQLFGPWFKNRENYEAWFAFLAALFGLPMTDEQLAIYRRHTGRQEPPTEASSEAWLIIGRRGGKSFVSSLVAVYLACFFDYEQYLAPGERGTVMIVAADKKQARVILRYIGAMLTKIPMLQAMMLKPEVTANGIDLSNSVSIEVGTASFRSTRGYTYVALLADEIAFWRTDDAAEPDFEVLDAIRPGMATIPNAMMLCMSSPYAKKGALYDAFRRYWGKDGEPLVWKAATREMNPTVAQSVVDRAIARDPAKASAEYGADFRNDIESFVSREAVEACVSLNVRERAPVAGQKYFAFVDPSGGSADSMTLAIAHAERSSAMLDVIREVKPPFSPEATVKDFADLLKQYRVSSLLGDRYAGEWPVEQFHKHGIRYEQAAKPKSDLYKDLLPLINSSEVDLLDHPTLTNQLCGLERRTARGGRDSIDHAPGAHDDVANAVAGVLTQARTRRSTYTLEHIR</sequence>
<name>A0A7W7YT34_9HYPH</name>
<reference evidence="1 2" key="1">
    <citation type="submission" date="2020-08" db="EMBL/GenBank/DDBJ databases">
        <title>Genomic Encyclopedia of Type Strains, Phase IV (KMG-IV): sequencing the most valuable type-strain genomes for metagenomic binning, comparative biology and taxonomic classification.</title>
        <authorList>
            <person name="Goeker M."/>
        </authorList>
    </citation>
    <scope>NUCLEOTIDE SEQUENCE [LARGE SCALE GENOMIC DNA]</scope>
    <source>
        <strain evidence="1 2">DSM 21319</strain>
    </source>
</reference>
<protein>
    <recommendedName>
        <fullName evidence="3">Terminase</fullName>
    </recommendedName>
</protein>
<proteinExistence type="predicted"/>
<dbReference type="InterPro" id="IPR027417">
    <property type="entry name" value="P-loop_NTPase"/>
</dbReference>
<dbReference type="Proteomes" id="UP000535406">
    <property type="component" value="Unassembled WGS sequence"/>
</dbReference>
<dbReference type="AlphaFoldDB" id="A0A7W7YT34"/>